<feature type="transmembrane region" description="Helical" evidence="6">
    <location>
        <begin position="177"/>
        <end position="196"/>
    </location>
</feature>
<feature type="transmembrane region" description="Helical" evidence="6">
    <location>
        <begin position="145"/>
        <end position="165"/>
    </location>
</feature>
<dbReference type="Pfam" id="PF09678">
    <property type="entry name" value="Caa3_CtaG"/>
    <property type="match status" value="1"/>
</dbReference>
<dbReference type="EMBL" id="BJXW01000009">
    <property type="protein sequence ID" value="GEN30766.1"/>
    <property type="molecule type" value="Genomic_DNA"/>
</dbReference>
<feature type="transmembrane region" description="Helical" evidence="6">
    <location>
        <begin position="75"/>
        <end position="93"/>
    </location>
</feature>
<evidence type="ECO:0000313" key="7">
    <source>
        <dbReference type="EMBL" id="GEN30766.1"/>
    </source>
</evidence>
<keyword evidence="8" id="KW-1185">Reference proteome</keyword>
<name>A0A511UVW0_9BACI</name>
<evidence type="ECO:0000256" key="1">
    <source>
        <dbReference type="ARBA" id="ARBA00004651"/>
    </source>
</evidence>
<feature type="transmembrane region" description="Helical" evidence="6">
    <location>
        <begin position="113"/>
        <end position="133"/>
    </location>
</feature>
<evidence type="ECO:0000313" key="8">
    <source>
        <dbReference type="Proteomes" id="UP000321491"/>
    </source>
</evidence>
<evidence type="ECO:0008006" key="9">
    <source>
        <dbReference type="Google" id="ProtNLM"/>
    </source>
</evidence>
<dbReference type="GO" id="GO:0005886">
    <property type="term" value="C:plasma membrane"/>
    <property type="evidence" value="ECO:0007669"/>
    <property type="project" value="UniProtKB-SubCell"/>
</dbReference>
<keyword evidence="5 6" id="KW-0472">Membrane</keyword>
<dbReference type="Proteomes" id="UP000321491">
    <property type="component" value="Unassembled WGS sequence"/>
</dbReference>
<evidence type="ECO:0000256" key="5">
    <source>
        <dbReference type="ARBA" id="ARBA00023136"/>
    </source>
</evidence>
<keyword evidence="3 6" id="KW-0812">Transmembrane</keyword>
<feature type="transmembrane region" description="Helical" evidence="6">
    <location>
        <begin position="14"/>
        <end position="34"/>
    </location>
</feature>
<evidence type="ECO:0000256" key="3">
    <source>
        <dbReference type="ARBA" id="ARBA00022692"/>
    </source>
</evidence>
<keyword evidence="2" id="KW-1003">Cell membrane</keyword>
<proteinExistence type="predicted"/>
<dbReference type="AlphaFoldDB" id="A0A511UVW0"/>
<keyword evidence="4 6" id="KW-1133">Transmembrane helix</keyword>
<evidence type="ECO:0000256" key="4">
    <source>
        <dbReference type="ARBA" id="ARBA00022989"/>
    </source>
</evidence>
<evidence type="ECO:0000256" key="2">
    <source>
        <dbReference type="ARBA" id="ARBA00022475"/>
    </source>
</evidence>
<comment type="caution">
    <text evidence="7">The sequence shown here is derived from an EMBL/GenBank/DDBJ whole genome shotgun (WGS) entry which is preliminary data.</text>
</comment>
<sequence>MIKLLLDELHVSSVWNGGILLLAFFTIILYLFILPNGKNHTWWKSVVFIVGVAVAYIAIGSPLNIVARIQFSTHIIQLLLFFLVAPPLLIIGFKTEIIHRVMKFPIAKKIAQILTNPYFVFIIFLLAISLFHLPSVFDAGRMDIYVNYFYMFGLFFLAILFWIPVVTRIRLNQKQKIIYLGASMIALVPVSLFLMFSTDNLYQTYSDLGVFVEALEACFPPDEEPLPASFYETLLPNKPHMEQQLGGKILLIGEVIIFVITMILVSIIEPRLNRE</sequence>
<protein>
    <recommendedName>
        <fullName evidence="9">Cytochrome c oxidase assembly factor CtaG</fullName>
    </recommendedName>
</protein>
<gene>
    <name evidence="7" type="ORF">CQU01_10040</name>
</gene>
<organism evidence="7 8">
    <name type="scientific">Cerasibacillus quisquiliarum</name>
    <dbReference type="NCBI Taxonomy" id="227865"/>
    <lineage>
        <taxon>Bacteria</taxon>
        <taxon>Bacillati</taxon>
        <taxon>Bacillota</taxon>
        <taxon>Bacilli</taxon>
        <taxon>Bacillales</taxon>
        <taxon>Bacillaceae</taxon>
        <taxon>Cerasibacillus</taxon>
    </lineage>
</organism>
<evidence type="ECO:0000256" key="6">
    <source>
        <dbReference type="SAM" id="Phobius"/>
    </source>
</evidence>
<dbReference type="RefSeq" id="WP_170226612.1">
    <property type="nucleotide sequence ID" value="NZ_BJXW01000009.1"/>
</dbReference>
<comment type="subcellular location">
    <subcellularLocation>
        <location evidence="1">Cell membrane</location>
        <topology evidence="1">Multi-pass membrane protein</topology>
    </subcellularLocation>
</comment>
<accession>A0A511UVW0</accession>
<feature type="transmembrane region" description="Helical" evidence="6">
    <location>
        <begin position="46"/>
        <end position="69"/>
    </location>
</feature>
<feature type="transmembrane region" description="Helical" evidence="6">
    <location>
        <begin position="249"/>
        <end position="268"/>
    </location>
</feature>
<dbReference type="InterPro" id="IPR019108">
    <property type="entry name" value="Caa3_assmbl_CtaG-rel"/>
</dbReference>
<reference evidence="7 8" key="1">
    <citation type="submission" date="2019-07" db="EMBL/GenBank/DDBJ databases">
        <title>Whole genome shotgun sequence of Cerasibacillus quisquiliarum NBRC 102429.</title>
        <authorList>
            <person name="Hosoyama A."/>
            <person name="Uohara A."/>
            <person name="Ohji S."/>
            <person name="Ichikawa N."/>
        </authorList>
    </citation>
    <scope>NUCLEOTIDE SEQUENCE [LARGE SCALE GENOMIC DNA]</scope>
    <source>
        <strain evidence="7 8">NBRC 102429</strain>
    </source>
</reference>